<dbReference type="SMART" id="SM00244">
    <property type="entry name" value="PHB"/>
    <property type="match status" value="1"/>
</dbReference>
<name>A0ABU3LE97_9FLAO</name>
<evidence type="ECO:0000313" key="3">
    <source>
        <dbReference type="EMBL" id="MDT7832031.1"/>
    </source>
</evidence>
<dbReference type="EMBL" id="JAVTTO010000002">
    <property type="protein sequence ID" value="MDT7832031.1"/>
    <property type="molecule type" value="Genomic_DNA"/>
</dbReference>
<feature type="domain" description="Band 7" evidence="2">
    <location>
        <begin position="2"/>
        <end position="173"/>
    </location>
</feature>
<evidence type="ECO:0000259" key="2">
    <source>
        <dbReference type="SMART" id="SM00244"/>
    </source>
</evidence>
<dbReference type="PANTHER" id="PTHR43327">
    <property type="entry name" value="STOMATIN-LIKE PROTEIN 2, MITOCHONDRIAL"/>
    <property type="match status" value="1"/>
</dbReference>
<accession>A0ABU3LE97</accession>
<evidence type="ECO:0000256" key="1">
    <source>
        <dbReference type="ARBA" id="ARBA00004167"/>
    </source>
</evidence>
<proteinExistence type="predicted"/>
<organism evidence="3 4">
    <name type="scientific">Asprobacillus argus</name>
    <dbReference type="NCBI Taxonomy" id="3076534"/>
    <lineage>
        <taxon>Bacteria</taxon>
        <taxon>Pseudomonadati</taxon>
        <taxon>Bacteroidota</taxon>
        <taxon>Flavobacteriia</taxon>
        <taxon>Flavobacteriales</taxon>
        <taxon>Flavobacteriaceae</taxon>
        <taxon>Asprobacillus</taxon>
    </lineage>
</organism>
<protein>
    <submittedName>
        <fullName evidence="3">SPFH domain-containing protein</fullName>
    </submittedName>
</protein>
<comment type="subcellular location">
    <subcellularLocation>
        <location evidence="1">Membrane</location>
        <topology evidence="1">Single-pass membrane protein</topology>
    </subcellularLocation>
</comment>
<comment type="caution">
    <text evidence="3">The sequence shown here is derived from an EMBL/GenBank/DDBJ whole genome shotgun (WGS) entry which is preliminary data.</text>
</comment>
<evidence type="ECO:0000313" key="4">
    <source>
        <dbReference type="Proteomes" id="UP001257277"/>
    </source>
</evidence>
<dbReference type="InterPro" id="IPR050710">
    <property type="entry name" value="Band7/mec-2_domain"/>
</dbReference>
<dbReference type="Pfam" id="PF01145">
    <property type="entry name" value="Band_7"/>
    <property type="match status" value="1"/>
</dbReference>
<keyword evidence="4" id="KW-1185">Reference proteome</keyword>
<dbReference type="RefSeq" id="WP_349241283.1">
    <property type="nucleotide sequence ID" value="NZ_JAVTTO010000002.1"/>
</dbReference>
<dbReference type="PANTHER" id="PTHR43327:SF10">
    <property type="entry name" value="STOMATIN-LIKE PROTEIN 2, MITOCHONDRIAL"/>
    <property type="match status" value="1"/>
</dbReference>
<dbReference type="PRINTS" id="PR00721">
    <property type="entry name" value="STOMATIN"/>
</dbReference>
<sequence>MGFIYTVPQNHVLLIKRFGKHARVQREGLRLKIPFIEGFKYVEGWNRVANKERCYIEMSEQQTDTPPRQCQTQDNVTIDANASVYWRIINPVKAVYDVDILPKSIADVALNALRTNIGKLRLNQVLSERQNINERIALDLAEVALKWGVEFTRVEIQEITYSDETAEAMMQEMAAERKKIALIAEAEGTAQAEVTKANARAEAMMIKAKGHAESLKIIAEGEKIYLAQLIEKVTIESATQIILAQKYIDGMKTISDTPSAKVFLPSDFKGTYDLG</sequence>
<reference evidence="3 4" key="1">
    <citation type="submission" date="2023-09" db="EMBL/GenBank/DDBJ databases">
        <title>Novel taxa isolated from Blanes Bay.</title>
        <authorList>
            <person name="Rey-Velasco X."/>
            <person name="Lucena T."/>
        </authorList>
    </citation>
    <scope>NUCLEOTIDE SEQUENCE [LARGE SCALE GENOMIC DNA]</scope>
    <source>
        <strain evidence="3 4">S356</strain>
    </source>
</reference>
<dbReference type="SUPFAM" id="SSF117892">
    <property type="entry name" value="Band 7/SPFH domain"/>
    <property type="match status" value="1"/>
</dbReference>
<dbReference type="Proteomes" id="UP001257277">
    <property type="component" value="Unassembled WGS sequence"/>
</dbReference>
<dbReference type="InterPro" id="IPR036013">
    <property type="entry name" value="Band_7/SPFH_dom_sf"/>
</dbReference>
<dbReference type="InterPro" id="IPR001972">
    <property type="entry name" value="Stomatin_HflK_fam"/>
</dbReference>
<gene>
    <name evidence="3" type="ORF">RQM59_06545</name>
</gene>
<dbReference type="InterPro" id="IPR001107">
    <property type="entry name" value="Band_7"/>
</dbReference>
<dbReference type="Gene3D" id="3.30.479.30">
    <property type="entry name" value="Band 7 domain"/>
    <property type="match status" value="1"/>
</dbReference>
<dbReference type="CDD" id="cd08829">
    <property type="entry name" value="SPFH_paraslipin"/>
    <property type="match status" value="1"/>
</dbReference>